<keyword evidence="2" id="KW-1185">Reference proteome</keyword>
<evidence type="ECO:0000313" key="1">
    <source>
        <dbReference type="EMBL" id="MFC5949005.1"/>
    </source>
</evidence>
<dbReference type="SUPFAM" id="SSF53623">
    <property type="entry name" value="MurD-like peptide ligases, catalytic domain"/>
    <property type="match status" value="1"/>
</dbReference>
<dbReference type="InterPro" id="IPR036615">
    <property type="entry name" value="Mur_ligase_C_dom_sf"/>
</dbReference>
<gene>
    <name evidence="1" type="ORF">ACFQH9_12040</name>
</gene>
<sequence length="114" mass="11669">MGLGRPQQVLHVGLGVGELPDLLLRLLGSYQADNAGVALAAVEGFLHVDGARLTAEQVHRGLGAVRAPGRLERVADDPVVVIDASHNPAGIGATVRGLRESLGVARLGVVLGVC</sequence>
<comment type="caution">
    <text evidence="1">The sequence shown here is derived from an EMBL/GenBank/DDBJ whole genome shotgun (WGS) entry which is preliminary data.</text>
</comment>
<dbReference type="EMBL" id="JBHSQK010000025">
    <property type="protein sequence ID" value="MFC5949005.1"/>
    <property type="molecule type" value="Genomic_DNA"/>
</dbReference>
<dbReference type="Gene3D" id="3.40.1190.10">
    <property type="entry name" value="Mur-like, catalytic domain"/>
    <property type="match status" value="1"/>
</dbReference>
<reference evidence="2" key="1">
    <citation type="journal article" date="2019" name="Int. J. Syst. Evol. Microbiol.">
        <title>The Global Catalogue of Microorganisms (GCM) 10K type strain sequencing project: providing services to taxonomists for standard genome sequencing and annotation.</title>
        <authorList>
            <consortium name="The Broad Institute Genomics Platform"/>
            <consortium name="The Broad Institute Genome Sequencing Center for Infectious Disease"/>
            <person name="Wu L."/>
            <person name="Ma J."/>
        </authorList>
    </citation>
    <scope>NUCLEOTIDE SEQUENCE [LARGE SCALE GENOMIC DNA]</scope>
    <source>
        <strain evidence="2">CGMCC 4.7397</strain>
    </source>
</reference>
<dbReference type="RefSeq" id="WP_379566087.1">
    <property type="nucleotide sequence ID" value="NZ_JBHSQK010000025.1"/>
</dbReference>
<proteinExistence type="predicted"/>
<dbReference type="InterPro" id="IPR036565">
    <property type="entry name" value="Mur-like_cat_sf"/>
</dbReference>
<name>A0ABW1I7C5_9PSEU</name>
<dbReference type="Proteomes" id="UP001596119">
    <property type="component" value="Unassembled WGS sequence"/>
</dbReference>
<accession>A0ABW1I7C5</accession>
<organism evidence="1 2">
    <name type="scientific">Pseudonocardia lutea</name>
    <dbReference type="NCBI Taxonomy" id="2172015"/>
    <lineage>
        <taxon>Bacteria</taxon>
        <taxon>Bacillati</taxon>
        <taxon>Actinomycetota</taxon>
        <taxon>Actinomycetes</taxon>
        <taxon>Pseudonocardiales</taxon>
        <taxon>Pseudonocardiaceae</taxon>
        <taxon>Pseudonocardia</taxon>
    </lineage>
</organism>
<evidence type="ECO:0000313" key="2">
    <source>
        <dbReference type="Proteomes" id="UP001596119"/>
    </source>
</evidence>
<protein>
    <recommendedName>
        <fullName evidence="3">Mur ligase C-terminal domain-containing protein</fullName>
    </recommendedName>
</protein>
<evidence type="ECO:0008006" key="3">
    <source>
        <dbReference type="Google" id="ProtNLM"/>
    </source>
</evidence>
<dbReference type="SUPFAM" id="SSF53244">
    <property type="entry name" value="MurD-like peptide ligases, peptide-binding domain"/>
    <property type="match status" value="1"/>
</dbReference>
<dbReference type="Gene3D" id="3.90.190.20">
    <property type="entry name" value="Mur ligase, C-terminal domain"/>
    <property type="match status" value="1"/>
</dbReference>